<dbReference type="InterPro" id="IPR050401">
    <property type="entry name" value="Cyclic_nucleotide_synthase"/>
</dbReference>
<evidence type="ECO:0000256" key="4">
    <source>
        <dbReference type="ARBA" id="ARBA00023239"/>
    </source>
</evidence>
<name>A0A0B1TP25_OESDE</name>
<dbReference type="SUPFAM" id="SSF56112">
    <property type="entry name" value="Protein kinase-like (PK-like)"/>
    <property type="match status" value="1"/>
</dbReference>
<dbReference type="PROSITE" id="PS50011">
    <property type="entry name" value="PROTEIN_KINASE_DOM"/>
    <property type="match status" value="1"/>
</dbReference>
<sequence>MRKLDHDNLNRFVGLSIDGPEYFAVWRMCSRGTLQELISKGSLWLDPFFMFCIMRDIAEGLSYLHGSFIGCHGRLRSGCCLVNDSWQVKISDYGTESLMEEERQSKKRLLWVSPEHLRDSKVSKEGDVYSFAIISSEVITRRSAWNMQERKENTDELLYMIKKGGTLPPRPDLSTEGEISNGLLHLIRDCWSEKPSDRPTAETVCKLLKSTIPDKKTNLMDHMFNMLEDYTTTLELDVEDRTKQLQEEKKKADVLLGRMLPRLVSAQLIGRIFGRRSALLQNYSAFIEGLFCTFTRK</sequence>
<dbReference type="GO" id="GO:0007168">
    <property type="term" value="P:receptor guanylyl cyclase signaling pathway"/>
    <property type="evidence" value="ECO:0007669"/>
    <property type="project" value="TreeGrafter"/>
</dbReference>
<dbReference type="GO" id="GO:0005886">
    <property type="term" value="C:plasma membrane"/>
    <property type="evidence" value="ECO:0007669"/>
    <property type="project" value="TreeGrafter"/>
</dbReference>
<dbReference type="PANTHER" id="PTHR11920:SF495">
    <property type="entry name" value="RECEPTOR-TYPE GUANYLATE CYCLASE GCY-7"/>
    <property type="match status" value="1"/>
</dbReference>
<gene>
    <name evidence="7" type="ORF">OESDEN_00728</name>
</gene>
<dbReference type="EC" id="4.6.1.2" evidence="2"/>
<dbReference type="InterPro" id="IPR001245">
    <property type="entry name" value="Ser-Thr/Tyr_kinase_cat_dom"/>
</dbReference>
<dbReference type="GO" id="GO:0005524">
    <property type="term" value="F:ATP binding"/>
    <property type="evidence" value="ECO:0007669"/>
    <property type="project" value="InterPro"/>
</dbReference>
<dbReference type="Pfam" id="PF07714">
    <property type="entry name" value="PK_Tyr_Ser-Thr"/>
    <property type="match status" value="1"/>
</dbReference>
<dbReference type="Proteomes" id="UP000053660">
    <property type="component" value="Unassembled WGS sequence"/>
</dbReference>
<dbReference type="InterPro" id="IPR000719">
    <property type="entry name" value="Prot_kinase_dom"/>
</dbReference>
<dbReference type="GO" id="GO:0004016">
    <property type="term" value="F:adenylate cyclase activity"/>
    <property type="evidence" value="ECO:0007669"/>
    <property type="project" value="TreeGrafter"/>
</dbReference>
<dbReference type="PANTHER" id="PTHR11920">
    <property type="entry name" value="GUANYLYL CYCLASE"/>
    <property type="match status" value="1"/>
</dbReference>
<organism evidence="7 8">
    <name type="scientific">Oesophagostomum dentatum</name>
    <name type="common">Nodular worm</name>
    <dbReference type="NCBI Taxonomy" id="61180"/>
    <lineage>
        <taxon>Eukaryota</taxon>
        <taxon>Metazoa</taxon>
        <taxon>Ecdysozoa</taxon>
        <taxon>Nematoda</taxon>
        <taxon>Chromadorea</taxon>
        <taxon>Rhabditida</taxon>
        <taxon>Rhabditina</taxon>
        <taxon>Rhabditomorpha</taxon>
        <taxon>Strongyloidea</taxon>
        <taxon>Strongylidae</taxon>
        <taxon>Oesophagostomum</taxon>
    </lineage>
</organism>
<accession>A0A0B1TP25</accession>
<dbReference type="Gene3D" id="1.10.510.10">
    <property type="entry name" value="Transferase(Phosphotransferase) domain 1"/>
    <property type="match status" value="1"/>
</dbReference>
<evidence type="ECO:0000256" key="2">
    <source>
        <dbReference type="ARBA" id="ARBA00012202"/>
    </source>
</evidence>
<keyword evidence="3" id="KW-0547">Nucleotide-binding</keyword>
<dbReference type="GO" id="GO:0001653">
    <property type="term" value="F:peptide receptor activity"/>
    <property type="evidence" value="ECO:0007669"/>
    <property type="project" value="TreeGrafter"/>
</dbReference>
<comment type="catalytic activity">
    <reaction evidence="1">
        <text>GTP = 3',5'-cyclic GMP + diphosphate</text>
        <dbReference type="Rhea" id="RHEA:13665"/>
        <dbReference type="ChEBI" id="CHEBI:33019"/>
        <dbReference type="ChEBI" id="CHEBI:37565"/>
        <dbReference type="ChEBI" id="CHEBI:57746"/>
        <dbReference type="EC" id="4.6.1.2"/>
    </reaction>
</comment>
<keyword evidence="4" id="KW-0456">Lyase</keyword>
<evidence type="ECO:0000313" key="8">
    <source>
        <dbReference type="Proteomes" id="UP000053660"/>
    </source>
</evidence>
<dbReference type="GO" id="GO:0004672">
    <property type="term" value="F:protein kinase activity"/>
    <property type="evidence" value="ECO:0007669"/>
    <property type="project" value="InterPro"/>
</dbReference>
<evidence type="ECO:0000313" key="7">
    <source>
        <dbReference type="EMBL" id="KHJ99303.1"/>
    </source>
</evidence>
<dbReference type="OrthoDB" id="60033at2759"/>
<dbReference type="Gene3D" id="6.10.250.780">
    <property type="match status" value="1"/>
</dbReference>
<protein>
    <recommendedName>
        <fullName evidence="2">guanylate cyclase</fullName>
        <ecNumber evidence="2">4.6.1.2</ecNumber>
    </recommendedName>
</protein>
<feature type="domain" description="Protein kinase" evidence="6">
    <location>
        <begin position="1"/>
        <end position="212"/>
    </location>
</feature>
<dbReference type="InterPro" id="IPR011009">
    <property type="entry name" value="Kinase-like_dom_sf"/>
</dbReference>
<evidence type="ECO:0000256" key="3">
    <source>
        <dbReference type="ARBA" id="ARBA00022741"/>
    </source>
</evidence>
<dbReference type="AlphaFoldDB" id="A0A0B1TP25"/>
<reference evidence="7 8" key="1">
    <citation type="submission" date="2014-03" db="EMBL/GenBank/DDBJ databases">
        <title>Draft genome of the hookworm Oesophagostomum dentatum.</title>
        <authorList>
            <person name="Mitreva M."/>
        </authorList>
    </citation>
    <scope>NUCLEOTIDE SEQUENCE [LARGE SCALE GENOMIC DNA]</scope>
    <source>
        <strain evidence="7 8">OD-Hann</strain>
    </source>
</reference>
<evidence type="ECO:0000259" key="6">
    <source>
        <dbReference type="PROSITE" id="PS50011"/>
    </source>
</evidence>
<proteinExistence type="predicted"/>
<evidence type="ECO:0000256" key="5">
    <source>
        <dbReference type="ARBA" id="ARBA00023293"/>
    </source>
</evidence>
<keyword evidence="5" id="KW-0141">cGMP biosynthesis</keyword>
<dbReference type="EMBL" id="KN549228">
    <property type="protein sequence ID" value="KHJ99303.1"/>
    <property type="molecule type" value="Genomic_DNA"/>
</dbReference>
<keyword evidence="8" id="KW-1185">Reference proteome</keyword>
<evidence type="ECO:0000256" key="1">
    <source>
        <dbReference type="ARBA" id="ARBA00001436"/>
    </source>
</evidence>
<dbReference type="GO" id="GO:0004383">
    <property type="term" value="F:guanylate cyclase activity"/>
    <property type="evidence" value="ECO:0007669"/>
    <property type="project" value="UniProtKB-EC"/>
</dbReference>